<feature type="compositionally biased region" description="Basic and acidic residues" evidence="3">
    <location>
        <begin position="418"/>
        <end position="427"/>
    </location>
</feature>
<dbReference type="GO" id="GO:0005615">
    <property type="term" value="C:extracellular space"/>
    <property type="evidence" value="ECO:0007669"/>
    <property type="project" value="TreeGrafter"/>
</dbReference>
<evidence type="ECO:0000313" key="4">
    <source>
        <dbReference type="EMBL" id="KAG5651427.1"/>
    </source>
</evidence>
<keyword evidence="1" id="KW-0378">Hydrolase</keyword>
<organism evidence="4 5">
    <name type="scientific">Sphagnurus paluster</name>
    <dbReference type="NCBI Taxonomy" id="117069"/>
    <lineage>
        <taxon>Eukaryota</taxon>
        <taxon>Fungi</taxon>
        <taxon>Dikarya</taxon>
        <taxon>Basidiomycota</taxon>
        <taxon>Agaricomycotina</taxon>
        <taxon>Agaricomycetes</taxon>
        <taxon>Agaricomycetidae</taxon>
        <taxon>Agaricales</taxon>
        <taxon>Tricholomatineae</taxon>
        <taxon>Lyophyllaceae</taxon>
        <taxon>Sphagnurus</taxon>
    </lineage>
</organism>
<dbReference type="GO" id="GO:0006798">
    <property type="term" value="P:polyphosphate catabolic process"/>
    <property type="evidence" value="ECO:0007669"/>
    <property type="project" value="TreeGrafter"/>
</dbReference>
<evidence type="ECO:0000313" key="5">
    <source>
        <dbReference type="Proteomes" id="UP000717328"/>
    </source>
</evidence>
<sequence length="572" mass="65244">MDKFLAPHTPEAAAHTHLSENWFNWDLDHPSLNETLVAGCASYRAFDRYLSGADLFLLPRNRAELESILKRYSYDVIHNAIAKSRSTLQPGGYSRTISHTLSSYSSNLQRKVVWADMLAFTALLITAVGLGDTLASPFQVALQASNPNFLDKKWTSEGLEITQGLIVILSALLVPPTYHAFYTSRHDNDPKLPRTPNEIYDLNRQVTAKMKEVFTSKGIAVVPSLGNNDVWRPNSITNEFSQIWDAFIPFPHHQVFQRGAYFSVEVIPDHVAVISLNTMYFYDSNKVVGGCGFHDRNDPGNLQLDWLEVQLKSYRNRDMQFSFVEAIDLEFASVKARSKKGPLSLYDTLLNEFSAIPTKPKDVNYSDYAVVNTAPPVVPNPYLPSFRVFAYNVTGTEIRIRKQPRTTGKRKHGHHRGDHGDKDAHCRTPENQETWKCFLNETWYSDPESPSRSNKLWTPLGYAQYFIPDLENANKTHRPKFTLEYLTFPPRLLHPPTADGETDKFHYPIPPQYLPKSLQEPRVTESSKYAPYQMVDLTIPSWVELAQKLGAGEDKKLRKRFRKYMYMGGEEG</sequence>
<feature type="region of interest" description="Disordered" evidence="3">
    <location>
        <begin position="402"/>
        <end position="427"/>
    </location>
</feature>
<evidence type="ECO:0000256" key="3">
    <source>
        <dbReference type="SAM" id="MobiDB-lite"/>
    </source>
</evidence>
<evidence type="ECO:0000256" key="1">
    <source>
        <dbReference type="ARBA" id="ARBA00022801"/>
    </source>
</evidence>
<gene>
    <name evidence="4" type="ORF">H0H81_008657</name>
</gene>
<dbReference type="InterPro" id="IPR029052">
    <property type="entry name" value="Metallo-depent_PP-like"/>
</dbReference>
<reference evidence="4" key="2">
    <citation type="submission" date="2021-10" db="EMBL/GenBank/DDBJ databases">
        <title>Phylogenomics reveals ancestral predisposition of the termite-cultivated fungus Termitomyces towards a domesticated lifestyle.</title>
        <authorList>
            <person name="Auxier B."/>
            <person name="Grum-Grzhimaylo A."/>
            <person name="Cardenas M.E."/>
            <person name="Lodge J.D."/>
            <person name="Laessoe T."/>
            <person name="Pedersen O."/>
            <person name="Smith M.E."/>
            <person name="Kuyper T.W."/>
            <person name="Franco-Molano E.A."/>
            <person name="Baroni T.J."/>
            <person name="Aanen D.K."/>
        </authorList>
    </citation>
    <scope>NUCLEOTIDE SEQUENCE</scope>
    <source>
        <strain evidence="4">D49</strain>
    </source>
</reference>
<dbReference type="GO" id="GO:0000298">
    <property type="term" value="F:endopolyphosphatase activity"/>
    <property type="evidence" value="ECO:0007669"/>
    <property type="project" value="TreeGrafter"/>
</dbReference>
<dbReference type="OrthoDB" id="348678at2759"/>
<dbReference type="Proteomes" id="UP000717328">
    <property type="component" value="Unassembled WGS sequence"/>
</dbReference>
<comment type="caution">
    <text evidence="4">The sequence shown here is derived from an EMBL/GenBank/DDBJ whole genome shotgun (WGS) entry which is preliminary data.</text>
</comment>
<name>A0A9P7GQS9_9AGAR</name>
<dbReference type="EMBL" id="JABCKI010000244">
    <property type="protein sequence ID" value="KAG5651427.1"/>
    <property type="molecule type" value="Genomic_DNA"/>
</dbReference>
<dbReference type="GO" id="GO:0000324">
    <property type="term" value="C:fungal-type vacuole"/>
    <property type="evidence" value="ECO:0007669"/>
    <property type="project" value="TreeGrafter"/>
</dbReference>
<dbReference type="GO" id="GO:0004309">
    <property type="term" value="F:exopolyphosphatase activity"/>
    <property type="evidence" value="ECO:0007669"/>
    <property type="project" value="TreeGrafter"/>
</dbReference>
<keyword evidence="5" id="KW-1185">Reference proteome</keyword>
<dbReference type="PANTHER" id="PTHR10340:SF55">
    <property type="entry name" value="ENDOPOLYPHOSPHATASE"/>
    <property type="match status" value="1"/>
</dbReference>
<accession>A0A9P7GQS9</accession>
<proteinExistence type="predicted"/>
<dbReference type="PANTHER" id="PTHR10340">
    <property type="entry name" value="SPHINGOMYELIN PHOSPHODIESTERASE"/>
    <property type="match status" value="1"/>
</dbReference>
<evidence type="ECO:0000256" key="2">
    <source>
        <dbReference type="ARBA" id="ARBA00023180"/>
    </source>
</evidence>
<protein>
    <submittedName>
        <fullName evidence="4">Uncharacterized protein</fullName>
    </submittedName>
</protein>
<dbReference type="AlphaFoldDB" id="A0A9P7GQS9"/>
<feature type="compositionally biased region" description="Basic residues" evidence="3">
    <location>
        <begin position="402"/>
        <end position="417"/>
    </location>
</feature>
<reference evidence="4" key="1">
    <citation type="submission" date="2021-02" db="EMBL/GenBank/DDBJ databases">
        <authorList>
            <person name="Nieuwenhuis M."/>
            <person name="Van De Peppel L.J.J."/>
        </authorList>
    </citation>
    <scope>NUCLEOTIDE SEQUENCE</scope>
    <source>
        <strain evidence="4">D49</strain>
    </source>
</reference>
<dbReference type="GO" id="GO:0008081">
    <property type="term" value="F:phosphoric diester hydrolase activity"/>
    <property type="evidence" value="ECO:0007669"/>
    <property type="project" value="TreeGrafter"/>
</dbReference>
<keyword evidence="2" id="KW-0325">Glycoprotein</keyword>
<dbReference type="SUPFAM" id="SSF56300">
    <property type="entry name" value="Metallo-dependent phosphatases"/>
    <property type="match status" value="1"/>
</dbReference>